<dbReference type="InterPro" id="IPR009057">
    <property type="entry name" value="Homeodomain-like_sf"/>
</dbReference>
<dbReference type="SMR" id="A0A1J6LBC4"/>
<dbReference type="NCBIfam" id="TIGR01557">
    <property type="entry name" value="myb_SHAQKYF"/>
    <property type="match status" value="1"/>
</dbReference>
<feature type="region of interest" description="Disordered" evidence="7">
    <location>
        <begin position="260"/>
        <end position="305"/>
    </location>
</feature>
<keyword evidence="6" id="KW-0539">Nucleus</keyword>
<evidence type="ECO:0000256" key="5">
    <source>
        <dbReference type="ARBA" id="ARBA00023163"/>
    </source>
</evidence>
<dbReference type="Gene3D" id="1.10.10.60">
    <property type="entry name" value="Homeodomain-like"/>
    <property type="match status" value="1"/>
</dbReference>
<sequence>MALQNAQQNKDMNLVLSSDAKPRLKWTPDLHQRFVDAVAQLGGPEKATPKSLMRVMNIHGLTLYHLKSHLQKYRLGKSQATDQSFDDNKEEGKLELCAIVPDDDTKENEISRGLNQRTYFNAEFREPQSDKLSLDNCDGAQNQMNESLQIARALQMQMEVQRKLHQQIEVQRHLQLRIEAQGKYLQSVLKKAQETLAGYGTSSVGVELAKAELSQLVSMVNNGCRPTSPLSAITEIDGLISKDTGRKQLNGEIMCSLESSLTSSGSSGRKEYQNDTRNTNTSIALSLNPETKEKKRRRNNNCDDICVEQPPSKRYHNQRSENLAKIEFLETIDLNSKCPNDYEYGPKVIDLNNKEVEQFQWL</sequence>
<evidence type="ECO:0000256" key="7">
    <source>
        <dbReference type="SAM" id="MobiDB-lite"/>
    </source>
</evidence>
<gene>
    <name evidence="9" type="primary">PHL8_0</name>
    <name evidence="9" type="ORF">A4A49_24131</name>
</gene>
<dbReference type="KEGG" id="nau:109212825"/>
<reference evidence="9" key="1">
    <citation type="submission" date="2016-11" db="EMBL/GenBank/DDBJ databases">
        <title>The genome of Nicotiana attenuata.</title>
        <authorList>
            <person name="Xu S."/>
            <person name="Brockmoeller T."/>
            <person name="Gaquerel E."/>
            <person name="Navarro A."/>
            <person name="Kuhl H."/>
            <person name="Gase K."/>
            <person name="Ling Z."/>
            <person name="Zhou W."/>
            <person name="Kreitzer C."/>
            <person name="Stanke M."/>
            <person name="Tang H."/>
            <person name="Lyons E."/>
            <person name="Pandey P."/>
            <person name="Pandey S.P."/>
            <person name="Timmermann B."/>
            <person name="Baldwin I.T."/>
        </authorList>
    </citation>
    <scope>NUCLEOTIDE SEQUENCE [LARGE SCALE GENOMIC DNA]</scope>
    <source>
        <strain evidence="9">UT</strain>
    </source>
</reference>
<dbReference type="PROSITE" id="PS51294">
    <property type="entry name" value="HTH_MYB"/>
    <property type="match status" value="1"/>
</dbReference>
<evidence type="ECO:0000259" key="8">
    <source>
        <dbReference type="PROSITE" id="PS51294"/>
    </source>
</evidence>
<dbReference type="OrthoDB" id="551907at2759"/>
<evidence type="ECO:0000313" key="10">
    <source>
        <dbReference type="Proteomes" id="UP000187609"/>
    </source>
</evidence>
<dbReference type="FunFam" id="1.10.10.60:FF:000002">
    <property type="entry name" value="Myb family transcription factor"/>
    <property type="match status" value="1"/>
</dbReference>
<dbReference type="Gramene" id="OIT28305">
    <property type="protein sequence ID" value="OIT28305"/>
    <property type="gene ID" value="A4A49_24131"/>
</dbReference>
<dbReference type="GO" id="GO:0003700">
    <property type="term" value="F:DNA-binding transcription factor activity"/>
    <property type="evidence" value="ECO:0007669"/>
    <property type="project" value="InterPro"/>
</dbReference>
<dbReference type="PANTHER" id="PTHR31499">
    <property type="entry name" value="MYB FAMILY TRANSCRIPTION FACTOR PHL11"/>
    <property type="match status" value="1"/>
</dbReference>
<evidence type="ECO:0000256" key="1">
    <source>
        <dbReference type="ARBA" id="ARBA00004123"/>
    </source>
</evidence>
<evidence type="ECO:0000256" key="4">
    <source>
        <dbReference type="ARBA" id="ARBA00023054"/>
    </source>
</evidence>
<evidence type="ECO:0000256" key="6">
    <source>
        <dbReference type="ARBA" id="ARBA00023242"/>
    </source>
</evidence>
<dbReference type="SUPFAM" id="SSF46689">
    <property type="entry name" value="Homeodomain-like"/>
    <property type="match status" value="1"/>
</dbReference>
<name>A0A1J6LBC4_NICAT</name>
<dbReference type="InterPro" id="IPR046955">
    <property type="entry name" value="PHR1-like"/>
</dbReference>
<dbReference type="OMA" id="MDLQNMQ"/>
<dbReference type="InterPro" id="IPR025756">
    <property type="entry name" value="Myb_CC_LHEQLE"/>
</dbReference>
<dbReference type="PANTHER" id="PTHR31499:SF11">
    <property type="entry name" value="MYB FAMILY TRANSCRIPTION FACTOR PHL8"/>
    <property type="match status" value="1"/>
</dbReference>
<dbReference type="InterPro" id="IPR006447">
    <property type="entry name" value="Myb_dom_plants"/>
</dbReference>
<dbReference type="InterPro" id="IPR001005">
    <property type="entry name" value="SANT/Myb"/>
</dbReference>
<keyword evidence="3" id="KW-0805">Transcription regulation</keyword>
<dbReference type="Pfam" id="PF00249">
    <property type="entry name" value="Myb_DNA-binding"/>
    <property type="match status" value="1"/>
</dbReference>
<proteinExistence type="inferred from homology"/>
<dbReference type="InterPro" id="IPR017930">
    <property type="entry name" value="Myb_dom"/>
</dbReference>
<dbReference type="Pfam" id="PF14379">
    <property type="entry name" value="Myb_CC_LHEQLE"/>
    <property type="match status" value="1"/>
</dbReference>
<feature type="domain" description="HTH myb-type" evidence="8">
    <location>
        <begin position="18"/>
        <end position="78"/>
    </location>
</feature>
<keyword evidence="5" id="KW-0804">Transcription</keyword>
<dbReference type="Proteomes" id="UP000187609">
    <property type="component" value="Unassembled WGS sequence"/>
</dbReference>
<comment type="caution">
    <text evidence="9">The sequence shown here is derived from an EMBL/GenBank/DDBJ whole genome shotgun (WGS) entry which is preliminary data.</text>
</comment>
<dbReference type="AlphaFoldDB" id="A0A1J6LBC4"/>
<comment type="similarity">
    <text evidence="2">Belongs to the MYB-CC family.</text>
</comment>
<dbReference type="GO" id="GO:0000976">
    <property type="term" value="F:transcription cis-regulatory region binding"/>
    <property type="evidence" value="ECO:0007669"/>
    <property type="project" value="UniProtKB-ARBA"/>
</dbReference>
<dbReference type="EMBL" id="MJEQ01002106">
    <property type="protein sequence ID" value="OIT28305.1"/>
    <property type="molecule type" value="Genomic_DNA"/>
</dbReference>
<organism evidence="9 10">
    <name type="scientific">Nicotiana attenuata</name>
    <name type="common">Coyote tobacco</name>
    <dbReference type="NCBI Taxonomy" id="49451"/>
    <lineage>
        <taxon>Eukaryota</taxon>
        <taxon>Viridiplantae</taxon>
        <taxon>Streptophyta</taxon>
        <taxon>Embryophyta</taxon>
        <taxon>Tracheophyta</taxon>
        <taxon>Spermatophyta</taxon>
        <taxon>Magnoliopsida</taxon>
        <taxon>eudicotyledons</taxon>
        <taxon>Gunneridae</taxon>
        <taxon>Pentapetalae</taxon>
        <taxon>asterids</taxon>
        <taxon>lamiids</taxon>
        <taxon>Solanales</taxon>
        <taxon>Solanaceae</taxon>
        <taxon>Nicotianoideae</taxon>
        <taxon>Nicotianeae</taxon>
        <taxon>Nicotiana</taxon>
    </lineage>
</organism>
<keyword evidence="4" id="KW-0175">Coiled coil</keyword>
<feature type="compositionally biased region" description="Polar residues" evidence="7">
    <location>
        <begin position="275"/>
        <end position="289"/>
    </location>
</feature>
<protein>
    <submittedName>
        <fullName evidence="9">Myb family transcription factor phl8</fullName>
    </submittedName>
</protein>
<keyword evidence="10" id="KW-1185">Reference proteome</keyword>
<evidence type="ECO:0000256" key="2">
    <source>
        <dbReference type="ARBA" id="ARBA00006783"/>
    </source>
</evidence>
<evidence type="ECO:0000256" key="3">
    <source>
        <dbReference type="ARBA" id="ARBA00023015"/>
    </source>
</evidence>
<evidence type="ECO:0000313" key="9">
    <source>
        <dbReference type="EMBL" id="OIT28305.1"/>
    </source>
</evidence>
<accession>A0A1J6LBC4</accession>
<dbReference type="GO" id="GO:0010597">
    <property type="term" value="P:green leaf volatile biosynthetic process"/>
    <property type="evidence" value="ECO:0007669"/>
    <property type="project" value="UniProtKB-ARBA"/>
</dbReference>
<dbReference type="GO" id="GO:0005634">
    <property type="term" value="C:nucleus"/>
    <property type="evidence" value="ECO:0007669"/>
    <property type="project" value="UniProtKB-SubCell"/>
</dbReference>
<dbReference type="GeneID" id="109212825"/>
<comment type="subcellular location">
    <subcellularLocation>
        <location evidence="1">Nucleus</location>
    </subcellularLocation>
</comment>